<comment type="similarity">
    <text evidence="1 4">Belongs to the short-chain dehydrogenases/reductases (SDR) family.</text>
</comment>
<dbReference type="InterPro" id="IPR002347">
    <property type="entry name" value="SDR_fam"/>
</dbReference>
<dbReference type="RefSeq" id="WP_129604379.1">
    <property type="nucleotide sequence ID" value="NZ_SBLB01000007.1"/>
</dbReference>
<dbReference type="EMBL" id="SBLB01000007">
    <property type="protein sequence ID" value="RYC67510.1"/>
    <property type="molecule type" value="Genomic_DNA"/>
</dbReference>
<dbReference type="Gene3D" id="3.40.50.720">
    <property type="entry name" value="NAD(P)-binding Rossmann-like Domain"/>
    <property type="match status" value="1"/>
</dbReference>
<evidence type="ECO:0000313" key="5">
    <source>
        <dbReference type="EMBL" id="RYC67510.1"/>
    </source>
</evidence>
<keyword evidence="3" id="KW-0560">Oxidoreductase</keyword>
<dbReference type="PANTHER" id="PTHR43391">
    <property type="entry name" value="RETINOL DEHYDROGENASE-RELATED"/>
    <property type="match status" value="1"/>
</dbReference>
<dbReference type="Pfam" id="PF00106">
    <property type="entry name" value="adh_short"/>
    <property type="match status" value="1"/>
</dbReference>
<dbReference type="PROSITE" id="PS00061">
    <property type="entry name" value="ADH_SHORT"/>
    <property type="match status" value="1"/>
</dbReference>
<name>A0A4Q2UJA6_9BACT</name>
<accession>A0A4Q2UJA6</accession>
<dbReference type="Proteomes" id="UP000290407">
    <property type="component" value="Unassembled WGS sequence"/>
</dbReference>
<evidence type="ECO:0000256" key="2">
    <source>
        <dbReference type="ARBA" id="ARBA00022857"/>
    </source>
</evidence>
<dbReference type="InterPro" id="IPR020904">
    <property type="entry name" value="Sc_DH/Rdtase_CS"/>
</dbReference>
<keyword evidence="6" id="KW-1185">Reference proteome</keyword>
<protein>
    <submittedName>
        <fullName evidence="5">SDR family oxidoreductase</fullName>
    </submittedName>
</protein>
<evidence type="ECO:0000256" key="3">
    <source>
        <dbReference type="ARBA" id="ARBA00023002"/>
    </source>
</evidence>
<dbReference type="CDD" id="cd05233">
    <property type="entry name" value="SDR_c"/>
    <property type="match status" value="1"/>
</dbReference>
<comment type="caution">
    <text evidence="5">The sequence shown here is derived from an EMBL/GenBank/DDBJ whole genome shotgun (WGS) entry which is preliminary data.</text>
</comment>
<evidence type="ECO:0000256" key="4">
    <source>
        <dbReference type="RuleBase" id="RU000363"/>
    </source>
</evidence>
<dbReference type="GO" id="GO:0016491">
    <property type="term" value="F:oxidoreductase activity"/>
    <property type="evidence" value="ECO:0007669"/>
    <property type="project" value="UniProtKB-KW"/>
</dbReference>
<gene>
    <name evidence="5" type="ORF">EQG79_22630</name>
</gene>
<dbReference type="PRINTS" id="PR00081">
    <property type="entry name" value="GDHRDH"/>
</dbReference>
<sequence>MKICLLTGCASGIGRHLTGVLLREGYSVAATDVAISQLHQAARTDHWPADRTLLLPLNVRSETDWQYVIRQTLDRWQRIDIGLNIAGVIRPGYVATITQEDIDFMVDVNLKGVMLGTRYLAELMIRQQTGHIINIASLAGLAPVPGLGIYSATKFAVRAFSLAAAGELRPQGVVVSVICPDLVDTDMLAQQLGRPEAALSFSGSRVLTVQDVERAVLQKAIARRQLEIMIPNSRGWLGKIGNLFPKLGLALTNRLIRKGLARQQQLR</sequence>
<dbReference type="PRINTS" id="PR00080">
    <property type="entry name" value="SDRFAMILY"/>
</dbReference>
<organism evidence="5 6">
    <name type="scientific">Spirosoma sordidisoli</name>
    <dbReference type="NCBI Taxonomy" id="2502893"/>
    <lineage>
        <taxon>Bacteria</taxon>
        <taxon>Pseudomonadati</taxon>
        <taxon>Bacteroidota</taxon>
        <taxon>Cytophagia</taxon>
        <taxon>Cytophagales</taxon>
        <taxon>Cytophagaceae</taxon>
        <taxon>Spirosoma</taxon>
    </lineage>
</organism>
<evidence type="ECO:0000313" key="6">
    <source>
        <dbReference type="Proteomes" id="UP000290407"/>
    </source>
</evidence>
<dbReference type="SUPFAM" id="SSF51735">
    <property type="entry name" value="NAD(P)-binding Rossmann-fold domains"/>
    <property type="match status" value="1"/>
</dbReference>
<dbReference type="InterPro" id="IPR036291">
    <property type="entry name" value="NAD(P)-bd_dom_sf"/>
</dbReference>
<evidence type="ECO:0000256" key="1">
    <source>
        <dbReference type="ARBA" id="ARBA00006484"/>
    </source>
</evidence>
<dbReference type="AlphaFoldDB" id="A0A4Q2UJA6"/>
<dbReference type="PANTHER" id="PTHR43391:SF14">
    <property type="entry name" value="DEHYDROGENASE_REDUCTASE SDR FAMILY PROTEIN 7-LIKE"/>
    <property type="match status" value="1"/>
</dbReference>
<proteinExistence type="inferred from homology"/>
<reference evidence="5 6" key="1">
    <citation type="submission" date="2019-01" db="EMBL/GenBank/DDBJ databases">
        <title>Spirosoma flava sp. nov., a propanil-degrading bacterium isolated from herbicide-contaminated soil.</title>
        <authorList>
            <person name="Zhang L."/>
            <person name="Jiang J.-D."/>
        </authorList>
    </citation>
    <scope>NUCLEOTIDE SEQUENCE [LARGE SCALE GENOMIC DNA]</scope>
    <source>
        <strain evidence="5 6">TY50</strain>
    </source>
</reference>
<keyword evidence="2" id="KW-0521">NADP</keyword>